<reference evidence="2" key="2">
    <citation type="submission" date="2019-06" db="EMBL/GenBank/DDBJ databases">
        <title>Co-occurence of chitin degradation, pigmentation and bioactivity in marine Pseudoalteromonas.</title>
        <authorList>
            <person name="Sonnenschein E.C."/>
            <person name="Bech P.K."/>
        </authorList>
    </citation>
    <scope>NUCLEOTIDE SEQUENCE [LARGE SCALE GENOMIC DNA]</scope>
    <source>
        <strain evidence="2">S1189</strain>
    </source>
</reference>
<feature type="non-terminal residue" evidence="1">
    <location>
        <position position="1"/>
    </location>
</feature>
<dbReference type="Proteomes" id="UP000307362">
    <property type="component" value="Unassembled WGS sequence"/>
</dbReference>
<name>A0A5S3YNG8_9GAMM</name>
<accession>A0A5S3YNG8</accession>
<gene>
    <name evidence="1" type="ORF">CWB73_20910</name>
</gene>
<proteinExistence type="predicted"/>
<dbReference type="AlphaFoldDB" id="A0A5S3YNG8"/>
<evidence type="ECO:0000313" key="2">
    <source>
        <dbReference type="Proteomes" id="UP000307362"/>
    </source>
</evidence>
<evidence type="ECO:0000313" key="1">
    <source>
        <dbReference type="EMBL" id="TMP77016.1"/>
    </source>
</evidence>
<comment type="caution">
    <text evidence="1">The sequence shown here is derived from an EMBL/GenBank/DDBJ whole genome shotgun (WGS) entry which is preliminary data.</text>
</comment>
<organism evidence="1 2">
    <name type="scientific">Pseudoalteromonas phenolica</name>
    <dbReference type="NCBI Taxonomy" id="161398"/>
    <lineage>
        <taxon>Bacteria</taxon>
        <taxon>Pseudomonadati</taxon>
        <taxon>Pseudomonadota</taxon>
        <taxon>Gammaproteobacteria</taxon>
        <taxon>Alteromonadales</taxon>
        <taxon>Pseudoalteromonadaceae</taxon>
        <taxon>Pseudoalteromonas</taxon>
    </lineage>
</organism>
<dbReference type="EMBL" id="PNCM01000176">
    <property type="protein sequence ID" value="TMP77016.1"/>
    <property type="molecule type" value="Genomic_DNA"/>
</dbReference>
<sequence length="86" mass="10336">LDPLTKSFDKSNGRPKGFWTQFSLEQQREIEEQIFREALKFDWSEGKVQPEITRPWEVWTPDPKRPSKPRGMFTMIMLQLVFCYPE</sequence>
<reference evidence="1 2" key="1">
    <citation type="submission" date="2017-12" db="EMBL/GenBank/DDBJ databases">
        <authorList>
            <person name="Paulsen S."/>
            <person name="Gram L.K."/>
        </authorList>
    </citation>
    <scope>NUCLEOTIDE SEQUENCE [LARGE SCALE GENOMIC DNA]</scope>
    <source>
        <strain evidence="1 2">S1189</strain>
    </source>
</reference>
<protein>
    <submittedName>
        <fullName evidence="1">Uncharacterized protein</fullName>
    </submittedName>
</protein>